<dbReference type="Proteomes" id="UP000054549">
    <property type="component" value="Unassembled WGS sequence"/>
</dbReference>
<dbReference type="EMBL" id="KN819126">
    <property type="protein sequence ID" value="KIL53917.1"/>
    <property type="molecule type" value="Genomic_DNA"/>
</dbReference>
<dbReference type="STRING" id="946122.A0A0C2VYJ2"/>
<reference evidence="2 3" key="1">
    <citation type="submission" date="2014-04" db="EMBL/GenBank/DDBJ databases">
        <title>Evolutionary Origins and Diversification of the Mycorrhizal Mutualists.</title>
        <authorList>
            <consortium name="DOE Joint Genome Institute"/>
            <consortium name="Mycorrhizal Genomics Consortium"/>
            <person name="Kohler A."/>
            <person name="Kuo A."/>
            <person name="Nagy L.G."/>
            <person name="Floudas D."/>
            <person name="Copeland A."/>
            <person name="Barry K.W."/>
            <person name="Cichocki N."/>
            <person name="Veneault-Fourrey C."/>
            <person name="LaButti K."/>
            <person name="Lindquist E.A."/>
            <person name="Lipzen A."/>
            <person name="Lundell T."/>
            <person name="Morin E."/>
            <person name="Murat C."/>
            <person name="Riley R."/>
            <person name="Ohm R."/>
            <person name="Sun H."/>
            <person name="Tunlid A."/>
            <person name="Henrissat B."/>
            <person name="Grigoriev I.V."/>
            <person name="Hibbett D.S."/>
            <person name="Martin F."/>
        </authorList>
    </citation>
    <scope>NUCLEOTIDE SEQUENCE [LARGE SCALE GENOMIC DNA]</scope>
    <source>
        <strain evidence="2 3">Koide BX008</strain>
    </source>
</reference>
<feature type="region of interest" description="Disordered" evidence="1">
    <location>
        <begin position="111"/>
        <end position="162"/>
    </location>
</feature>
<dbReference type="InParanoid" id="A0A0C2VYJ2"/>
<keyword evidence="3" id="KW-1185">Reference proteome</keyword>
<evidence type="ECO:0000313" key="3">
    <source>
        <dbReference type="Proteomes" id="UP000054549"/>
    </source>
</evidence>
<feature type="non-terminal residue" evidence="2">
    <location>
        <position position="1"/>
    </location>
</feature>
<feature type="compositionally biased region" description="Acidic residues" evidence="1">
    <location>
        <begin position="123"/>
        <end position="141"/>
    </location>
</feature>
<dbReference type="HOGENOM" id="CLU_140480_0_0_1"/>
<proteinExistence type="predicted"/>
<organism evidence="2 3">
    <name type="scientific">Amanita muscaria (strain Koide BX008)</name>
    <dbReference type="NCBI Taxonomy" id="946122"/>
    <lineage>
        <taxon>Eukaryota</taxon>
        <taxon>Fungi</taxon>
        <taxon>Dikarya</taxon>
        <taxon>Basidiomycota</taxon>
        <taxon>Agaricomycotina</taxon>
        <taxon>Agaricomycetes</taxon>
        <taxon>Agaricomycetidae</taxon>
        <taxon>Agaricales</taxon>
        <taxon>Pluteineae</taxon>
        <taxon>Amanitaceae</taxon>
        <taxon>Amanita</taxon>
    </lineage>
</organism>
<evidence type="ECO:0000256" key="1">
    <source>
        <dbReference type="SAM" id="MobiDB-lite"/>
    </source>
</evidence>
<accession>A0A0C2VYJ2</accession>
<dbReference type="OrthoDB" id="3232711at2759"/>
<evidence type="ECO:0000313" key="2">
    <source>
        <dbReference type="EMBL" id="KIL53917.1"/>
    </source>
</evidence>
<gene>
    <name evidence="2" type="ORF">M378DRAFT_93383</name>
</gene>
<name>A0A0C2VYJ2_AMAMK</name>
<protein>
    <submittedName>
        <fullName evidence="2">Uncharacterized protein</fullName>
    </submittedName>
</protein>
<sequence>GSTDEQTEEEFNDSMRVEWVKARARKMRWQEEFLIVQEEMRRVLVWFEWKAGWWEEQALRRGDSDLNHDILQGVAAYAYKQAEICGRMATRFAKDWLPLLKRNGITPSWEAKYVEEGSPNENGDGDDAEGDSDAIDGEVSEEEIHSDIGDDDKDGVFLGFDN</sequence>
<dbReference type="AlphaFoldDB" id="A0A0C2VYJ2"/>